<evidence type="ECO:0000313" key="5">
    <source>
        <dbReference type="EMBL" id="ATX82643.1"/>
    </source>
</evidence>
<dbReference type="CDD" id="cd01065">
    <property type="entry name" value="NAD_bind_Shikimate_DH"/>
    <property type="match status" value="1"/>
</dbReference>
<dbReference type="GO" id="GO:0009423">
    <property type="term" value="P:chorismate biosynthetic process"/>
    <property type="evidence" value="ECO:0007669"/>
    <property type="project" value="TreeGrafter"/>
</dbReference>
<feature type="domain" description="Shikimate dehydrogenase substrate binding N-terminal" evidence="4">
    <location>
        <begin position="2"/>
        <end position="46"/>
    </location>
</feature>
<organism evidence="5 6">
    <name type="scientific">Mariprofundus ferrinatatus</name>
    <dbReference type="NCBI Taxonomy" id="1921087"/>
    <lineage>
        <taxon>Bacteria</taxon>
        <taxon>Pseudomonadati</taxon>
        <taxon>Pseudomonadota</taxon>
        <taxon>Candidatius Mariprofundia</taxon>
        <taxon>Mariprofundales</taxon>
        <taxon>Mariprofundaceae</taxon>
        <taxon>Mariprofundus</taxon>
    </lineage>
</organism>
<accession>A0A2K8L5X7</accession>
<evidence type="ECO:0000256" key="2">
    <source>
        <dbReference type="ARBA" id="ARBA00023002"/>
    </source>
</evidence>
<dbReference type="GO" id="GO:0050661">
    <property type="term" value="F:NADP binding"/>
    <property type="evidence" value="ECO:0007669"/>
    <property type="project" value="TreeGrafter"/>
</dbReference>
<dbReference type="InterPro" id="IPR046346">
    <property type="entry name" value="Aminoacid_DH-like_N_sf"/>
</dbReference>
<reference evidence="5 6" key="1">
    <citation type="submission" date="2016-12" db="EMBL/GenBank/DDBJ databases">
        <title>Isolation and genomic insights into novel planktonic Zetaproteobacteria from stratified waters of the Chesapeake Bay.</title>
        <authorList>
            <person name="McAllister S.M."/>
            <person name="Kato S."/>
            <person name="Chan C.S."/>
            <person name="Chiu B.K."/>
            <person name="Field E.K."/>
        </authorList>
    </citation>
    <scope>NUCLEOTIDE SEQUENCE [LARGE SCALE GENOMIC DNA]</scope>
    <source>
        <strain evidence="5 6">CP-8</strain>
    </source>
</reference>
<dbReference type="InterPro" id="IPR022893">
    <property type="entry name" value="Shikimate_DH_fam"/>
</dbReference>
<dbReference type="EMBL" id="CP018800">
    <property type="protein sequence ID" value="ATX82643.1"/>
    <property type="molecule type" value="Genomic_DNA"/>
</dbReference>
<evidence type="ECO:0000256" key="3">
    <source>
        <dbReference type="ARBA" id="ARBA00023141"/>
    </source>
</evidence>
<dbReference type="Proteomes" id="UP000231637">
    <property type="component" value="Chromosome"/>
</dbReference>
<keyword evidence="3" id="KW-0028">Amino-acid biosynthesis</keyword>
<keyword evidence="3" id="KW-0057">Aromatic amino acid biosynthesis</keyword>
<protein>
    <submittedName>
        <fullName evidence="5">Shikimate dehydrogenase</fullName>
        <ecNumber evidence="5">1.1.1.25</ecNumber>
    </submittedName>
</protein>
<dbReference type="InterPro" id="IPR036291">
    <property type="entry name" value="NAD(P)-bd_dom_sf"/>
</dbReference>
<proteinExistence type="predicted"/>
<dbReference type="PANTHER" id="PTHR21089">
    <property type="entry name" value="SHIKIMATE DEHYDROGENASE"/>
    <property type="match status" value="1"/>
</dbReference>
<dbReference type="Gene3D" id="3.40.50.720">
    <property type="entry name" value="NAD(P)-binding Rossmann-like Domain"/>
    <property type="match status" value="1"/>
</dbReference>
<comment type="pathway">
    <text evidence="1">Metabolic intermediate biosynthesis; chorismate biosynthesis; chorismate from D-erythrose 4-phosphate and phosphoenolpyruvate: step 4/7.</text>
</comment>
<dbReference type="InterPro" id="IPR013708">
    <property type="entry name" value="Shikimate_DH-bd_N"/>
</dbReference>
<dbReference type="SUPFAM" id="SSF53223">
    <property type="entry name" value="Aminoacid dehydrogenase-like, N-terminal domain"/>
    <property type="match status" value="1"/>
</dbReference>
<dbReference type="GO" id="GO:0009073">
    <property type="term" value="P:aromatic amino acid family biosynthetic process"/>
    <property type="evidence" value="ECO:0007669"/>
    <property type="project" value="UniProtKB-KW"/>
</dbReference>
<keyword evidence="2 5" id="KW-0560">Oxidoreductase</keyword>
<evidence type="ECO:0000313" key="6">
    <source>
        <dbReference type="Proteomes" id="UP000231637"/>
    </source>
</evidence>
<sequence length="246" mass="26029">MLPKAMEGLRALGVEGFNVTVPHKESVFRMVSPDGDAGIIGAVNTVRRTPGGWEATNTDWRGFVAVIDGLAVAVAGKSALLFGAGGTARAVLHALAVLKLNSVYVCNRNPDRLAAFVEAGRRNYPDMDIHAVAWEQEAVTRACGEAILLVNTTSLGLEPGQHFPFELGGEGVAIDAVYKPDGNTAFCRAAQPARNSVDGLPMLIAQGAESFAWWHGCARPALIGTLRNIEMSLGRDPLALPGWQAS</sequence>
<evidence type="ECO:0000256" key="1">
    <source>
        <dbReference type="ARBA" id="ARBA00004871"/>
    </source>
</evidence>
<keyword evidence="6" id="KW-1185">Reference proteome</keyword>
<dbReference type="PANTHER" id="PTHR21089:SF1">
    <property type="entry name" value="BIFUNCTIONAL 3-DEHYDROQUINATE DEHYDRATASE_SHIKIMATE DEHYDROGENASE, CHLOROPLASTIC"/>
    <property type="match status" value="1"/>
</dbReference>
<dbReference type="SUPFAM" id="SSF51735">
    <property type="entry name" value="NAD(P)-binding Rossmann-fold domains"/>
    <property type="match status" value="1"/>
</dbReference>
<dbReference type="AlphaFoldDB" id="A0A2K8L5X7"/>
<dbReference type="GO" id="GO:0004764">
    <property type="term" value="F:shikimate 3-dehydrogenase (NADP+) activity"/>
    <property type="evidence" value="ECO:0007669"/>
    <property type="project" value="UniProtKB-EC"/>
</dbReference>
<dbReference type="KEGG" id="mfn:Ga0123462_1796"/>
<name>A0A2K8L5X7_9PROT</name>
<evidence type="ECO:0000259" key="4">
    <source>
        <dbReference type="Pfam" id="PF08501"/>
    </source>
</evidence>
<dbReference type="GO" id="GO:0019632">
    <property type="term" value="P:shikimate metabolic process"/>
    <property type="evidence" value="ECO:0007669"/>
    <property type="project" value="TreeGrafter"/>
</dbReference>
<dbReference type="EC" id="1.1.1.25" evidence="5"/>
<gene>
    <name evidence="5" type="ORF">Ga0123462_1796</name>
</gene>
<dbReference type="Gene3D" id="3.40.50.10860">
    <property type="entry name" value="Leucine Dehydrogenase, chain A, domain 1"/>
    <property type="match status" value="1"/>
</dbReference>
<dbReference type="Pfam" id="PF08501">
    <property type="entry name" value="Shikimate_dh_N"/>
    <property type="match status" value="1"/>
</dbReference>
<dbReference type="GO" id="GO:0005829">
    <property type="term" value="C:cytosol"/>
    <property type="evidence" value="ECO:0007669"/>
    <property type="project" value="TreeGrafter"/>
</dbReference>